<dbReference type="SMART" id="SM00360">
    <property type="entry name" value="RRM"/>
    <property type="match status" value="1"/>
</dbReference>
<evidence type="ECO:0000259" key="3">
    <source>
        <dbReference type="PROSITE" id="PS50102"/>
    </source>
</evidence>
<dbReference type="EMBL" id="ML986488">
    <property type="protein sequence ID" value="KAF2278466.1"/>
    <property type="molecule type" value="Genomic_DNA"/>
</dbReference>
<feature type="compositionally biased region" description="Low complexity" evidence="2">
    <location>
        <begin position="671"/>
        <end position="680"/>
    </location>
</feature>
<feature type="compositionally biased region" description="Basic and acidic residues" evidence="2">
    <location>
        <begin position="468"/>
        <end position="483"/>
    </location>
</feature>
<evidence type="ECO:0000256" key="1">
    <source>
        <dbReference type="PROSITE-ProRule" id="PRU00176"/>
    </source>
</evidence>
<feature type="region of interest" description="Disordered" evidence="2">
    <location>
        <begin position="1"/>
        <end position="320"/>
    </location>
</feature>
<dbReference type="PANTHER" id="PTHR23295:SF6">
    <property type="entry name" value="NEOSIN, ISOFORM A"/>
    <property type="match status" value="1"/>
</dbReference>
<keyword evidence="1" id="KW-0694">RNA-binding</keyword>
<proteinExistence type="predicted"/>
<feature type="compositionally biased region" description="Polar residues" evidence="2">
    <location>
        <begin position="74"/>
        <end position="89"/>
    </location>
</feature>
<dbReference type="Gene3D" id="3.30.70.330">
    <property type="match status" value="1"/>
</dbReference>
<dbReference type="InterPro" id="IPR035979">
    <property type="entry name" value="RBD_domain_sf"/>
</dbReference>
<reference evidence="4" key="1">
    <citation type="journal article" date="2020" name="Stud. Mycol.">
        <title>101 Dothideomycetes genomes: a test case for predicting lifestyles and emergence of pathogens.</title>
        <authorList>
            <person name="Haridas S."/>
            <person name="Albert R."/>
            <person name="Binder M."/>
            <person name="Bloem J."/>
            <person name="Labutti K."/>
            <person name="Salamov A."/>
            <person name="Andreopoulos B."/>
            <person name="Baker S."/>
            <person name="Barry K."/>
            <person name="Bills G."/>
            <person name="Bluhm B."/>
            <person name="Cannon C."/>
            <person name="Castanera R."/>
            <person name="Culley D."/>
            <person name="Daum C."/>
            <person name="Ezra D."/>
            <person name="Gonzalez J."/>
            <person name="Henrissat B."/>
            <person name="Kuo A."/>
            <person name="Liang C."/>
            <person name="Lipzen A."/>
            <person name="Lutzoni F."/>
            <person name="Magnuson J."/>
            <person name="Mondo S."/>
            <person name="Nolan M."/>
            <person name="Ohm R."/>
            <person name="Pangilinan J."/>
            <person name="Park H.-J."/>
            <person name="Ramirez L."/>
            <person name="Alfaro M."/>
            <person name="Sun H."/>
            <person name="Tritt A."/>
            <person name="Yoshinaga Y."/>
            <person name="Zwiers L.-H."/>
            <person name="Turgeon B."/>
            <person name="Goodwin S."/>
            <person name="Spatafora J."/>
            <person name="Crous P."/>
            <person name="Grigoriev I."/>
        </authorList>
    </citation>
    <scope>NUCLEOTIDE SEQUENCE</scope>
    <source>
        <strain evidence="4">CBS 379.55</strain>
    </source>
</reference>
<feature type="compositionally biased region" description="Basic and acidic residues" evidence="2">
    <location>
        <begin position="495"/>
        <end position="507"/>
    </location>
</feature>
<dbReference type="InterPro" id="IPR012677">
    <property type="entry name" value="Nucleotide-bd_a/b_plait_sf"/>
</dbReference>
<feature type="compositionally biased region" description="Basic residues" evidence="2">
    <location>
        <begin position="508"/>
        <end position="519"/>
    </location>
</feature>
<organism evidence="4 5">
    <name type="scientific">Westerdykella ornata</name>
    <dbReference type="NCBI Taxonomy" id="318751"/>
    <lineage>
        <taxon>Eukaryota</taxon>
        <taxon>Fungi</taxon>
        <taxon>Dikarya</taxon>
        <taxon>Ascomycota</taxon>
        <taxon>Pezizomycotina</taxon>
        <taxon>Dothideomycetes</taxon>
        <taxon>Pleosporomycetidae</taxon>
        <taxon>Pleosporales</taxon>
        <taxon>Sporormiaceae</taxon>
        <taxon>Westerdykella</taxon>
    </lineage>
</organism>
<dbReference type="SUPFAM" id="SSF54928">
    <property type="entry name" value="RNA-binding domain, RBD"/>
    <property type="match status" value="1"/>
</dbReference>
<dbReference type="InterPro" id="IPR052600">
    <property type="entry name" value="Nuc_rcpt_coact/corep"/>
</dbReference>
<dbReference type="AlphaFoldDB" id="A0A6A6JRV8"/>
<dbReference type="RefSeq" id="XP_033656005.1">
    <property type="nucleotide sequence ID" value="XM_033802343.1"/>
</dbReference>
<gene>
    <name evidence="4" type="ORF">EI97DRAFT_492921</name>
</gene>
<feature type="compositionally biased region" description="Basic and acidic residues" evidence="2">
    <location>
        <begin position="415"/>
        <end position="434"/>
    </location>
</feature>
<feature type="compositionally biased region" description="Polar residues" evidence="2">
    <location>
        <begin position="257"/>
        <end position="272"/>
    </location>
</feature>
<dbReference type="Proteomes" id="UP000800097">
    <property type="component" value="Unassembled WGS sequence"/>
</dbReference>
<evidence type="ECO:0000313" key="5">
    <source>
        <dbReference type="Proteomes" id="UP000800097"/>
    </source>
</evidence>
<dbReference type="GeneID" id="54555518"/>
<feature type="compositionally biased region" description="Polar residues" evidence="2">
    <location>
        <begin position="681"/>
        <end position="690"/>
    </location>
</feature>
<dbReference type="OrthoDB" id="10044938at2759"/>
<accession>A0A6A6JRV8</accession>
<dbReference type="PANTHER" id="PTHR23295">
    <property type="entry name" value="NUCLEAR RECEPTOR COACTIVATOR 5-RELATED"/>
    <property type="match status" value="1"/>
</dbReference>
<feature type="compositionally biased region" description="Polar residues" evidence="2">
    <location>
        <begin position="121"/>
        <end position="147"/>
    </location>
</feature>
<feature type="compositionally biased region" description="Polar residues" evidence="2">
    <location>
        <begin position="281"/>
        <end position="305"/>
    </location>
</feature>
<protein>
    <recommendedName>
        <fullName evidence="3">RRM domain-containing protein</fullName>
    </recommendedName>
</protein>
<evidence type="ECO:0000313" key="4">
    <source>
        <dbReference type="EMBL" id="KAF2278466.1"/>
    </source>
</evidence>
<feature type="compositionally biased region" description="Low complexity" evidence="2">
    <location>
        <begin position="774"/>
        <end position="786"/>
    </location>
</feature>
<dbReference type="GO" id="GO:0003723">
    <property type="term" value="F:RNA binding"/>
    <property type="evidence" value="ECO:0007669"/>
    <property type="project" value="UniProtKB-UniRule"/>
</dbReference>
<sequence length="812" mass="88490">MIPSPPQEAEQIRGKTLTPESPKPLHYPSPSNIPILEKQMDPMFNEPALSLGGSVPSQPYPQTQPPSGHASSLYAEQQTAPSYQPSGAQQGAVATAPAGYPQSTEYGGGYGTQQTQDTSSIHTLPSQKQAPQSSFSETNPAPYQDSRSAYPPTYDPNVYASQQPQVQPPGVQYQNQATNDSGVDYQALLDTLSHTTEPAAPERYTPATVQSQHSQQQAQPSISSLPAAPGLPPRPPPQDKSATNANDDIRSYHPHSQKSGPTQFRGQGQLQPLNVRGTGGSSQDAQSATRSNQSPSTPGYGQRQSVDFPGEGYDDEDRRWPPEVNRLYEAFLEEERRYVTDGQWDQFPMGSRLFIGNLPTEKVTKRDIFHRFFRHGTLAQISIKQAYGFVQFLDASSAHAALKAEQGKAIRGRKMHLEISKPQRNTKKGDDRNGGPRRRSRSPDYTRGGTGSQARGVDRYGGTQKAMSPRERDNRRYRDEYRRSPSPQRGGRGMRGRDRSHDLYDGRRRSRSRSPRRYRSPSPRRDFDDDLPLPFRAPHQIPDIQVLVINEGLPREYIRWVEDSFRQQGLRIDVLILSPRLSEAAVVRRQIVEGVLAIAKLNTSTLSKGKVNLTVFDRRGGSGNVQFNEYADLDPVTAAALVINVKQTQSQPAPAPTVNYAQGYGAPPAAPAPYANGAPPTNQYPGNTATSNAANLSGFLSNLDPNSISQLLGSFSQSQASQPSSAPLDLARLLGSLSTPQQPQTYTSSSSAQAPLQNLPTAFQASSLASLLGAQPPAQGAAGAPAQAPPQASPTGQVDMNEIMAQLSRYKR</sequence>
<evidence type="ECO:0000256" key="2">
    <source>
        <dbReference type="SAM" id="MobiDB-lite"/>
    </source>
</evidence>
<dbReference type="InterPro" id="IPR000504">
    <property type="entry name" value="RRM_dom"/>
</dbReference>
<feature type="compositionally biased region" description="Low complexity" evidence="2">
    <location>
        <begin position="162"/>
        <end position="176"/>
    </location>
</feature>
<feature type="region of interest" description="Disordered" evidence="2">
    <location>
        <begin position="671"/>
        <end position="690"/>
    </location>
</feature>
<feature type="compositionally biased region" description="Pro residues" evidence="2">
    <location>
        <begin position="229"/>
        <end position="238"/>
    </location>
</feature>
<keyword evidence="5" id="KW-1185">Reference proteome</keyword>
<feature type="region of interest" description="Disordered" evidence="2">
    <location>
        <begin position="407"/>
        <end position="533"/>
    </location>
</feature>
<feature type="region of interest" description="Disordered" evidence="2">
    <location>
        <begin position="774"/>
        <end position="800"/>
    </location>
</feature>
<feature type="domain" description="RRM" evidence="3">
    <location>
        <begin position="351"/>
        <end position="422"/>
    </location>
</feature>
<dbReference type="PROSITE" id="PS50102">
    <property type="entry name" value="RRM"/>
    <property type="match status" value="1"/>
</dbReference>
<feature type="compositionally biased region" description="Low complexity" evidence="2">
    <location>
        <begin position="206"/>
        <end position="228"/>
    </location>
</feature>
<name>A0A6A6JRV8_WESOR</name>
<dbReference type="Pfam" id="PF00076">
    <property type="entry name" value="RRM_1"/>
    <property type="match status" value="1"/>
</dbReference>